<evidence type="ECO:0000256" key="1">
    <source>
        <dbReference type="ARBA" id="ARBA00023172"/>
    </source>
</evidence>
<dbReference type="AlphaFoldDB" id="A0A1Q6DTZ4"/>
<dbReference type="InterPro" id="IPR011010">
    <property type="entry name" value="DNA_brk_join_enz"/>
</dbReference>
<dbReference type="Proteomes" id="UP000185744">
    <property type="component" value="Unassembled WGS sequence"/>
</dbReference>
<dbReference type="GO" id="GO:0006310">
    <property type="term" value="P:DNA recombination"/>
    <property type="evidence" value="ECO:0007669"/>
    <property type="project" value="UniProtKB-KW"/>
</dbReference>
<organism evidence="3 4">
    <name type="scientific">Methanohalarchaeum thermophilum</name>
    <dbReference type="NCBI Taxonomy" id="1903181"/>
    <lineage>
        <taxon>Archaea</taxon>
        <taxon>Methanobacteriati</taxon>
        <taxon>Methanobacteriota</taxon>
        <taxon>Methanonatronarchaeia</taxon>
        <taxon>Methanonatronarchaeales</taxon>
        <taxon>Methanonatronarchaeaceae</taxon>
        <taxon>Candidatus Methanohalarchaeum</taxon>
    </lineage>
</organism>
<dbReference type="GO" id="GO:0003677">
    <property type="term" value="F:DNA binding"/>
    <property type="evidence" value="ECO:0007669"/>
    <property type="project" value="InterPro"/>
</dbReference>
<dbReference type="InParanoid" id="A0A1Q6DTZ4"/>
<dbReference type="GO" id="GO:0015074">
    <property type="term" value="P:DNA integration"/>
    <property type="evidence" value="ECO:0007669"/>
    <property type="project" value="InterPro"/>
</dbReference>
<dbReference type="InterPro" id="IPR002104">
    <property type="entry name" value="Integrase_catalytic"/>
</dbReference>
<keyword evidence="1" id="KW-0233">DNA recombination</keyword>
<proteinExistence type="predicted"/>
<evidence type="ECO:0000259" key="2">
    <source>
        <dbReference type="PROSITE" id="PS51898"/>
    </source>
</evidence>
<dbReference type="InterPro" id="IPR031857">
    <property type="entry name" value="Integrase_SSV1_C"/>
</dbReference>
<name>A0A1Q6DTZ4_METT1</name>
<comment type="caution">
    <text evidence="3">The sequence shown here is derived from an EMBL/GenBank/DDBJ whole genome shotgun (WGS) entry which is preliminary data.</text>
</comment>
<keyword evidence="4" id="KW-1185">Reference proteome</keyword>
<protein>
    <submittedName>
        <fullName evidence="3">XerD/XerC family integrase</fullName>
    </submittedName>
</protein>
<feature type="domain" description="Tyr recombinase" evidence="2">
    <location>
        <begin position="1"/>
        <end position="129"/>
    </location>
</feature>
<evidence type="ECO:0000313" key="4">
    <source>
        <dbReference type="Proteomes" id="UP000185744"/>
    </source>
</evidence>
<dbReference type="InterPro" id="IPR013762">
    <property type="entry name" value="Integrase-like_cat_sf"/>
</dbReference>
<accession>A0A1Q6DTZ4</accession>
<dbReference type="Pfam" id="PF16795">
    <property type="entry name" value="Phage_integr_3"/>
    <property type="match status" value="1"/>
</dbReference>
<dbReference type="Gene3D" id="1.10.443.10">
    <property type="entry name" value="Intergrase catalytic core"/>
    <property type="match status" value="1"/>
</dbReference>
<dbReference type="PROSITE" id="PS51898">
    <property type="entry name" value="TYR_RECOMBINASE"/>
    <property type="match status" value="1"/>
</dbReference>
<dbReference type="SUPFAM" id="SSF56349">
    <property type="entry name" value="DNA breaking-rejoining enzymes"/>
    <property type="match status" value="1"/>
</dbReference>
<sequence length="137" mass="16118">MKLTPSQIDFNNRAIYPKSNRHTTKGQWVTFYNKEAENLLKELEPRKDSGKEIFDFVPRTLTRDMRKTSKKEGIMKITPQVLRIWFCNEMNDLGVADRYIDAFCGRVPKSVLAKHYTDFTPNRLKEIYDKADIEVIV</sequence>
<reference evidence="3" key="1">
    <citation type="submission" date="2016-12" db="EMBL/GenBank/DDBJ databases">
        <title>Discovery of methanogenic haloarchaea.</title>
        <authorList>
            <person name="Sorokin D.Y."/>
            <person name="Makarova K.S."/>
            <person name="Abbas B."/>
            <person name="Ferrer M."/>
            <person name="Golyshin P.N."/>
        </authorList>
    </citation>
    <scope>NUCLEOTIDE SEQUENCE [LARGE SCALE GENOMIC DNA]</scope>
    <source>
        <strain evidence="3">HMET1</strain>
    </source>
</reference>
<evidence type="ECO:0000313" key="3">
    <source>
        <dbReference type="EMBL" id="OKY77792.1"/>
    </source>
</evidence>
<gene>
    <name evidence="3" type="ORF">BTN85_0263</name>
</gene>
<dbReference type="EMBL" id="MSDW01000001">
    <property type="protein sequence ID" value="OKY77792.1"/>
    <property type="molecule type" value="Genomic_DNA"/>
</dbReference>